<feature type="region of interest" description="Disordered" evidence="4">
    <location>
        <begin position="1"/>
        <end position="28"/>
    </location>
</feature>
<dbReference type="GeneID" id="73468491"/>
<dbReference type="EMBL" id="JAGSYN010000064">
    <property type="protein sequence ID" value="KAG7664808.1"/>
    <property type="molecule type" value="Genomic_DNA"/>
</dbReference>
<evidence type="ECO:0000313" key="8">
    <source>
        <dbReference type="Proteomes" id="UP000694255"/>
    </source>
</evidence>
<organism evidence="7 8">
    <name type="scientific">[Candida] subhashii</name>
    <dbReference type="NCBI Taxonomy" id="561895"/>
    <lineage>
        <taxon>Eukaryota</taxon>
        <taxon>Fungi</taxon>
        <taxon>Dikarya</taxon>
        <taxon>Ascomycota</taxon>
        <taxon>Saccharomycotina</taxon>
        <taxon>Pichiomycetes</taxon>
        <taxon>Debaryomycetaceae</taxon>
        <taxon>Spathaspora</taxon>
    </lineage>
</organism>
<evidence type="ECO:0000259" key="5">
    <source>
        <dbReference type="PROSITE" id="PS50006"/>
    </source>
</evidence>
<dbReference type="InterPro" id="IPR000719">
    <property type="entry name" value="Prot_kinase_dom"/>
</dbReference>
<dbReference type="GO" id="GO:0004672">
    <property type="term" value="F:protein kinase activity"/>
    <property type="evidence" value="ECO:0007669"/>
    <property type="project" value="InterPro"/>
</dbReference>
<dbReference type="PANTHER" id="PTHR24347">
    <property type="entry name" value="SERINE/THREONINE-PROTEIN KINASE"/>
    <property type="match status" value="1"/>
</dbReference>
<dbReference type="FunFam" id="1.10.510.10:FF:000571">
    <property type="entry name" value="Maternal embryonic leucine zipper kinase"/>
    <property type="match status" value="1"/>
</dbReference>
<dbReference type="InterPro" id="IPR008271">
    <property type="entry name" value="Ser/Thr_kinase_AS"/>
</dbReference>
<dbReference type="PROSITE" id="PS50006">
    <property type="entry name" value="FHA_DOMAIN"/>
    <property type="match status" value="1"/>
</dbReference>
<dbReference type="Pfam" id="PF00069">
    <property type="entry name" value="Pkinase"/>
    <property type="match status" value="1"/>
</dbReference>
<reference evidence="7 8" key="1">
    <citation type="journal article" date="2021" name="DNA Res.">
        <title>Genome analysis of Candida subhashii reveals its hybrid nature and dual mitochondrial genome conformations.</title>
        <authorList>
            <person name="Mixao V."/>
            <person name="Hegedusova E."/>
            <person name="Saus E."/>
            <person name="Pryszcz L.P."/>
            <person name="Cillingova A."/>
            <person name="Nosek J."/>
            <person name="Gabaldon T."/>
        </authorList>
    </citation>
    <scope>NUCLEOTIDE SEQUENCE [LARGE SCALE GENOMIC DNA]</scope>
    <source>
        <strain evidence="7 8">CBS 10753</strain>
    </source>
</reference>
<dbReference type="Pfam" id="PF00498">
    <property type="entry name" value="FHA"/>
    <property type="match status" value="1"/>
</dbReference>
<dbReference type="GO" id="GO:0005524">
    <property type="term" value="F:ATP binding"/>
    <property type="evidence" value="ECO:0007669"/>
    <property type="project" value="UniProtKB-KW"/>
</dbReference>
<evidence type="ECO:0000256" key="4">
    <source>
        <dbReference type="SAM" id="MobiDB-lite"/>
    </source>
</evidence>
<dbReference type="AlphaFoldDB" id="A0A8J5QQW4"/>
<keyword evidence="3" id="KW-0067">ATP-binding</keyword>
<feature type="domain" description="FHA" evidence="5">
    <location>
        <begin position="56"/>
        <end position="108"/>
    </location>
</feature>
<protein>
    <submittedName>
        <fullName evidence="7">DUN1</fullName>
    </submittedName>
</protein>
<name>A0A8J5QQW4_9ASCO</name>
<accession>A0A8J5QQW4</accession>
<proteinExistence type="inferred from homology"/>
<gene>
    <name evidence="7" type="ORF">J8A68_001690</name>
</gene>
<sequence>MSIQKFLENSTPAEEIHQNKRQTLPQPDVDDDILARLYSTKESIPHITIPKRTEPIIAGRSGSCDIKLTGTDVSSKHCQFTIFGSQQREYVSVMDMSTNGLFINNEILGRGSKRVLKSGDKLRFAKTGGDPNKTGKQTEDVKLKQEMELLLSINHPNIVKFVSHYIEPINSHSVNTYLVLEKMNSGELFQRIVNKSKLRPDETKAFFRQILAGLKYLHDKNIIHRDIKPENILLDITPKLSPDQKPTGPWDENEYDVRVKIADFGLAKFIGELKFTNTLCGTPAYVAPEILKNDRHYTTKVDLWSAGVLLYVCLCGFPPFSDELAPPNMKEQILNGKYAFYSPYWDDISDIVLDLISNLLVVDSNERYNVEQTLGHFWFVERESDEVETSSSLDPSSLSSDCSMSLAPHKRITVRADTLPLTLKDKFESVLEGDLPVRSYIFYYIFLLLMYQLSLIGSKFPLWGFSLEISGVQSIYAWNLHFDKLGEINHKFNLDPGPTNLGTQLLINLVRISSRPIVGIGSTKGFGVNKLII</sequence>
<comment type="similarity">
    <text evidence="1">Belongs to the protein kinase superfamily. CAMK Ser/Thr protein kinase family. CHEK2 subfamily.</text>
</comment>
<dbReference type="CDD" id="cd05117">
    <property type="entry name" value="STKc_CAMK"/>
    <property type="match status" value="1"/>
</dbReference>
<comment type="caution">
    <text evidence="7">The sequence shown here is derived from an EMBL/GenBank/DDBJ whole genome shotgun (WGS) entry which is preliminary data.</text>
</comment>
<evidence type="ECO:0000256" key="1">
    <source>
        <dbReference type="ARBA" id="ARBA00005575"/>
    </source>
</evidence>
<dbReference type="RefSeq" id="XP_049265040.1">
    <property type="nucleotide sequence ID" value="XM_049405367.1"/>
</dbReference>
<evidence type="ECO:0000256" key="2">
    <source>
        <dbReference type="ARBA" id="ARBA00022741"/>
    </source>
</evidence>
<dbReference type="PROSITE" id="PS50011">
    <property type="entry name" value="PROTEIN_KINASE_DOM"/>
    <property type="match status" value="1"/>
</dbReference>
<dbReference type="Proteomes" id="UP000694255">
    <property type="component" value="Unassembled WGS sequence"/>
</dbReference>
<evidence type="ECO:0000313" key="7">
    <source>
        <dbReference type="EMBL" id="KAG7664808.1"/>
    </source>
</evidence>
<feature type="domain" description="Protein kinase" evidence="6">
    <location>
        <begin position="102"/>
        <end position="379"/>
    </location>
</feature>
<dbReference type="OrthoDB" id="407410at2759"/>
<dbReference type="PROSITE" id="PS00108">
    <property type="entry name" value="PROTEIN_KINASE_ST"/>
    <property type="match status" value="1"/>
</dbReference>
<dbReference type="SMART" id="SM00220">
    <property type="entry name" value="S_TKc"/>
    <property type="match status" value="1"/>
</dbReference>
<evidence type="ECO:0000256" key="3">
    <source>
        <dbReference type="ARBA" id="ARBA00022840"/>
    </source>
</evidence>
<evidence type="ECO:0000259" key="6">
    <source>
        <dbReference type="PROSITE" id="PS50011"/>
    </source>
</evidence>
<feature type="compositionally biased region" description="Polar residues" evidence="4">
    <location>
        <begin position="1"/>
        <end position="12"/>
    </location>
</feature>
<dbReference type="InterPro" id="IPR000253">
    <property type="entry name" value="FHA_dom"/>
</dbReference>
<dbReference type="SMART" id="SM00240">
    <property type="entry name" value="FHA"/>
    <property type="match status" value="1"/>
</dbReference>
<keyword evidence="8" id="KW-1185">Reference proteome</keyword>
<keyword evidence="2" id="KW-0547">Nucleotide-binding</keyword>